<dbReference type="Gene3D" id="3.30.470.30">
    <property type="entry name" value="DNA ligase/mRNA capping enzyme"/>
    <property type="match status" value="1"/>
</dbReference>
<feature type="active site" description="Phosphocysteine intermediate" evidence="3">
    <location>
        <position position="122"/>
    </location>
</feature>
<keyword evidence="2" id="KW-0904">Protein phosphatase</keyword>
<dbReference type="InterPro" id="IPR017074">
    <property type="entry name" value="mRNA_cap_enz_bifunc"/>
</dbReference>
<evidence type="ECO:0000259" key="8">
    <source>
        <dbReference type="PROSITE" id="PS50056"/>
    </source>
</evidence>
<name>A0A7J7KEA8_BUGNE</name>
<dbReference type="PROSITE" id="PS00383">
    <property type="entry name" value="TYR_PHOSPHATASE_1"/>
    <property type="match status" value="1"/>
</dbReference>
<dbReference type="Pfam" id="PF01331">
    <property type="entry name" value="mRNA_cap_enzyme"/>
    <property type="match status" value="1"/>
</dbReference>
<dbReference type="Pfam" id="PF00782">
    <property type="entry name" value="DSPc"/>
    <property type="match status" value="1"/>
</dbReference>
<proteinExistence type="predicted"/>
<evidence type="ECO:0000256" key="2">
    <source>
        <dbReference type="ARBA" id="ARBA00022912"/>
    </source>
</evidence>
<dbReference type="PIRSF" id="PIRSF036958">
    <property type="entry name" value="mRNA_capping_HCE"/>
    <property type="match status" value="1"/>
</dbReference>
<dbReference type="OrthoDB" id="200924at2759"/>
<dbReference type="CDD" id="cd17664">
    <property type="entry name" value="Mce1_N"/>
    <property type="match status" value="1"/>
</dbReference>
<dbReference type="InterPro" id="IPR000387">
    <property type="entry name" value="Tyr_Pase_dom"/>
</dbReference>
<dbReference type="GO" id="GO:0005525">
    <property type="term" value="F:GTP binding"/>
    <property type="evidence" value="ECO:0007669"/>
    <property type="project" value="UniProtKB-KW"/>
</dbReference>
<comment type="caution">
    <text evidence="9">The sequence shown here is derived from an EMBL/GenBank/DDBJ whole genome shotgun (WGS) entry which is preliminary data.</text>
</comment>
<dbReference type="InterPro" id="IPR020422">
    <property type="entry name" value="TYR_PHOSPHATASE_DUAL_dom"/>
</dbReference>
<keyword evidence="5" id="KW-0342">GTP-binding</keyword>
<dbReference type="GO" id="GO:0004484">
    <property type="term" value="F:mRNA guanylyltransferase activity"/>
    <property type="evidence" value="ECO:0007669"/>
    <property type="project" value="InterPro"/>
</dbReference>
<dbReference type="FunFam" id="3.90.190.10:FF:000040">
    <property type="entry name" value="mRNA-capping enzyme"/>
    <property type="match status" value="1"/>
</dbReference>
<dbReference type="CDD" id="cd07895">
    <property type="entry name" value="Adenylation_mRNA_capping"/>
    <property type="match status" value="1"/>
</dbReference>
<dbReference type="PANTHER" id="PTHR10367">
    <property type="entry name" value="MRNA-CAPPING ENZYME"/>
    <property type="match status" value="1"/>
</dbReference>
<dbReference type="InterPro" id="IPR029021">
    <property type="entry name" value="Prot-tyrosine_phosphatase-like"/>
</dbReference>
<sequence>MPPRWLNCPRKSQLIADKFIAFKTPLDHRYDEEVPDECKFNMQMFMSSTKNSYHRSVGLIVDLTNTKRFYNTEEVESTGCKYVKLQCKGHGETPDRDQTVLFIDVVHKFIRQKPLELVGVHCTHGFNRTGFLICSYLVEQMDWSIEAAVHTFSQSRFPGIYKGGYIKELFKTYGDVDDAPDAPPLPDWCNEDEAADLDDDGNELDGPTASKKRRQEPVKANPTFMAGVGGATAITDQPRLSKIQHRVQDMCGWSKMGFPGSQPVSMDVKNIKLLHEKRYFVSWKADGTRYMMLIDGPGAVYMIDRDNCVFHIPSIEFPKRDLSSHVSGTLLDGELVIDEDRVTHRKVARYLIYDIISFEGKEVGKTDFNTRLICIKKEIYGPRVEKQQKGLLDRSREPFGIRPKPFYDLSQSSRINDVKKLLSEEFTKSLGHETDGLCCW</sequence>
<dbReference type="InterPro" id="IPR000340">
    <property type="entry name" value="Dual-sp_phosphatase_cat-dom"/>
</dbReference>
<keyword evidence="5" id="KW-0547">Nucleotide-binding</keyword>
<accession>A0A7J7KEA8</accession>
<dbReference type="InterPro" id="IPR016130">
    <property type="entry name" value="Tyr_Pase_AS"/>
</dbReference>
<feature type="domain" description="Tyrosine specific protein phosphatases" evidence="8">
    <location>
        <begin position="100"/>
        <end position="156"/>
    </location>
</feature>
<feature type="active site" description="N6-GMP-lysine intermediate" evidence="4">
    <location>
        <position position="284"/>
    </location>
</feature>
<evidence type="ECO:0000259" key="7">
    <source>
        <dbReference type="PROSITE" id="PS50054"/>
    </source>
</evidence>
<feature type="region of interest" description="Disordered" evidence="6">
    <location>
        <begin position="181"/>
        <end position="219"/>
    </location>
</feature>
<organism evidence="9 10">
    <name type="scientific">Bugula neritina</name>
    <name type="common">Brown bryozoan</name>
    <name type="synonym">Sertularia neritina</name>
    <dbReference type="NCBI Taxonomy" id="10212"/>
    <lineage>
        <taxon>Eukaryota</taxon>
        <taxon>Metazoa</taxon>
        <taxon>Spiralia</taxon>
        <taxon>Lophotrochozoa</taxon>
        <taxon>Bryozoa</taxon>
        <taxon>Gymnolaemata</taxon>
        <taxon>Cheilostomatida</taxon>
        <taxon>Flustrina</taxon>
        <taxon>Buguloidea</taxon>
        <taxon>Bugulidae</taxon>
        <taxon>Bugula</taxon>
    </lineage>
</organism>
<feature type="domain" description="Tyrosine-protein phosphatase" evidence="7">
    <location>
        <begin position="21"/>
        <end position="179"/>
    </location>
</feature>
<dbReference type="PANTHER" id="PTHR10367:SF17">
    <property type="entry name" value="MRNA-CAPPING ENZYME"/>
    <property type="match status" value="1"/>
</dbReference>
<feature type="compositionally biased region" description="Acidic residues" evidence="6">
    <location>
        <begin position="189"/>
        <end position="203"/>
    </location>
</feature>
<feature type="binding site" evidence="5">
    <location>
        <position position="289"/>
    </location>
    <ligand>
        <name>GTP</name>
        <dbReference type="ChEBI" id="CHEBI:37565"/>
    </ligand>
</feature>
<reference evidence="9" key="1">
    <citation type="submission" date="2020-06" db="EMBL/GenBank/DDBJ databases">
        <title>Draft genome of Bugula neritina, a colonial animal packing powerful symbionts and potential medicines.</title>
        <authorList>
            <person name="Rayko M."/>
        </authorList>
    </citation>
    <scope>NUCLEOTIDE SEQUENCE [LARGE SCALE GENOMIC DNA]</scope>
    <source>
        <strain evidence="9">Kwan_BN1</strain>
    </source>
</reference>
<dbReference type="SUPFAM" id="SSF52799">
    <property type="entry name" value="(Phosphotyrosine protein) phosphatases II"/>
    <property type="match status" value="1"/>
</dbReference>
<dbReference type="GO" id="GO:0006370">
    <property type="term" value="P:7-methylguanosine mRNA capping"/>
    <property type="evidence" value="ECO:0007669"/>
    <property type="project" value="InterPro"/>
</dbReference>
<dbReference type="Gene3D" id="3.30.1490.430">
    <property type="match status" value="1"/>
</dbReference>
<keyword evidence="10" id="KW-1185">Reference proteome</keyword>
<dbReference type="SUPFAM" id="SSF56091">
    <property type="entry name" value="DNA ligase/mRNA capping enzyme, catalytic domain"/>
    <property type="match status" value="1"/>
</dbReference>
<evidence type="ECO:0000313" key="10">
    <source>
        <dbReference type="Proteomes" id="UP000593567"/>
    </source>
</evidence>
<evidence type="ECO:0000256" key="4">
    <source>
        <dbReference type="PIRSR" id="PIRSR036958-2"/>
    </source>
</evidence>
<dbReference type="InterPro" id="IPR001339">
    <property type="entry name" value="mRNA_cap_enzyme_adenylation"/>
</dbReference>
<protein>
    <submittedName>
        <fullName evidence="9">RNGTT</fullName>
    </submittedName>
</protein>
<dbReference type="EMBL" id="VXIV02000695">
    <property type="protein sequence ID" value="KAF6036627.1"/>
    <property type="molecule type" value="Genomic_DNA"/>
</dbReference>
<dbReference type="AlphaFoldDB" id="A0A7J7KEA8"/>
<dbReference type="GO" id="GO:0005524">
    <property type="term" value="F:ATP binding"/>
    <property type="evidence" value="ECO:0007669"/>
    <property type="project" value="InterPro"/>
</dbReference>
<dbReference type="PROSITE" id="PS50056">
    <property type="entry name" value="TYR_PHOSPHATASE_2"/>
    <property type="match status" value="1"/>
</dbReference>
<dbReference type="GO" id="GO:0140818">
    <property type="term" value="F:mRNA 5'-triphosphate monophosphatase activity"/>
    <property type="evidence" value="ECO:0007669"/>
    <property type="project" value="InterPro"/>
</dbReference>
<dbReference type="Proteomes" id="UP000593567">
    <property type="component" value="Unassembled WGS sequence"/>
</dbReference>
<dbReference type="Gene3D" id="3.90.190.10">
    <property type="entry name" value="Protein tyrosine phosphatase superfamily"/>
    <property type="match status" value="1"/>
</dbReference>
<feature type="binding site" evidence="5">
    <location>
        <begin position="332"/>
        <end position="334"/>
    </location>
    <ligand>
        <name>GTP</name>
        <dbReference type="ChEBI" id="CHEBI:37565"/>
    </ligand>
</feature>
<keyword evidence="1" id="KW-0378">Hydrolase</keyword>
<evidence type="ECO:0000313" key="9">
    <source>
        <dbReference type="EMBL" id="KAF6036627.1"/>
    </source>
</evidence>
<dbReference type="GO" id="GO:0004721">
    <property type="term" value="F:phosphoprotein phosphatase activity"/>
    <property type="evidence" value="ECO:0007669"/>
    <property type="project" value="UniProtKB-KW"/>
</dbReference>
<gene>
    <name evidence="9" type="ORF">EB796_005074</name>
</gene>
<feature type="binding site" evidence="5">
    <location>
        <position position="305"/>
    </location>
    <ligand>
        <name>GTP</name>
        <dbReference type="ChEBI" id="CHEBI:37565"/>
    </ligand>
</feature>
<dbReference type="FunFam" id="3.30.470.30:FF:000040">
    <property type="entry name" value="mRNA-capping enzyme"/>
    <property type="match status" value="1"/>
</dbReference>
<evidence type="ECO:0000256" key="5">
    <source>
        <dbReference type="PIRSR" id="PIRSR036958-3"/>
    </source>
</evidence>
<evidence type="ECO:0000256" key="6">
    <source>
        <dbReference type="SAM" id="MobiDB-lite"/>
    </source>
</evidence>
<evidence type="ECO:0000256" key="3">
    <source>
        <dbReference type="PIRSR" id="PIRSR036958-1"/>
    </source>
</evidence>
<dbReference type="SMART" id="SM00195">
    <property type="entry name" value="DSPc"/>
    <property type="match status" value="1"/>
</dbReference>
<evidence type="ECO:0000256" key="1">
    <source>
        <dbReference type="ARBA" id="ARBA00022801"/>
    </source>
</evidence>
<dbReference type="PROSITE" id="PS50054">
    <property type="entry name" value="TYR_PHOSPHATASE_DUAL"/>
    <property type="match status" value="1"/>
</dbReference>
<dbReference type="InterPro" id="IPR051029">
    <property type="entry name" value="mRNA_Capping_Enz/RNA_Phosphat"/>
</dbReference>